<proteinExistence type="predicted"/>
<keyword evidence="2" id="KW-1185">Reference proteome</keyword>
<evidence type="ECO:0000313" key="2">
    <source>
        <dbReference type="Proteomes" id="UP000292052"/>
    </source>
</evidence>
<gene>
    <name evidence="1" type="ORF">BDFB_000707</name>
</gene>
<comment type="caution">
    <text evidence="1">The sequence shown here is derived from an EMBL/GenBank/DDBJ whole genome shotgun (WGS) entry which is preliminary data.</text>
</comment>
<name>A0A482WAY2_ASBVE</name>
<dbReference type="EMBL" id="QDEB01015071">
    <property type="protein sequence ID" value="RZC41673.1"/>
    <property type="molecule type" value="Genomic_DNA"/>
</dbReference>
<organism evidence="1 2">
    <name type="scientific">Asbolus verrucosus</name>
    <name type="common">Desert ironclad beetle</name>
    <dbReference type="NCBI Taxonomy" id="1661398"/>
    <lineage>
        <taxon>Eukaryota</taxon>
        <taxon>Metazoa</taxon>
        <taxon>Ecdysozoa</taxon>
        <taxon>Arthropoda</taxon>
        <taxon>Hexapoda</taxon>
        <taxon>Insecta</taxon>
        <taxon>Pterygota</taxon>
        <taxon>Neoptera</taxon>
        <taxon>Endopterygota</taxon>
        <taxon>Coleoptera</taxon>
        <taxon>Polyphaga</taxon>
        <taxon>Cucujiformia</taxon>
        <taxon>Tenebrionidae</taxon>
        <taxon>Pimeliinae</taxon>
        <taxon>Asbolus</taxon>
    </lineage>
</organism>
<reference evidence="1 2" key="1">
    <citation type="submission" date="2017-03" db="EMBL/GenBank/DDBJ databases">
        <title>Genome of the blue death feigning beetle - Asbolus verrucosus.</title>
        <authorList>
            <person name="Rider S.D."/>
        </authorList>
    </citation>
    <scope>NUCLEOTIDE SEQUENCE [LARGE SCALE GENOMIC DNA]</scope>
    <source>
        <strain evidence="1">Butters</strain>
        <tissue evidence="1">Head and leg muscle</tissue>
    </source>
</reference>
<accession>A0A482WAY2</accession>
<dbReference type="AlphaFoldDB" id="A0A482WAY2"/>
<dbReference type="Proteomes" id="UP000292052">
    <property type="component" value="Unassembled WGS sequence"/>
</dbReference>
<evidence type="ECO:0000313" key="1">
    <source>
        <dbReference type="EMBL" id="RZC41673.1"/>
    </source>
</evidence>
<protein>
    <submittedName>
        <fullName evidence="1">Uncharacterized protein</fullName>
    </submittedName>
</protein>
<sequence>MNKHGNVYVAKNVREYFISIHINGPIFFWDHLSFVYL</sequence>